<keyword evidence="2" id="KW-1133">Transmembrane helix</keyword>
<dbReference type="OrthoDB" id="2680086at2"/>
<dbReference type="GO" id="GO:0080120">
    <property type="term" value="P:CAAX-box protein maturation"/>
    <property type="evidence" value="ECO:0007669"/>
    <property type="project" value="UniProtKB-ARBA"/>
</dbReference>
<feature type="transmembrane region" description="Helical" evidence="2">
    <location>
        <begin position="45"/>
        <end position="67"/>
    </location>
</feature>
<keyword evidence="5" id="KW-1185">Reference proteome</keyword>
<protein>
    <submittedName>
        <fullName evidence="4">CAAX amino terminal protease self- immunity</fullName>
    </submittedName>
</protein>
<feature type="transmembrane region" description="Helical" evidence="2">
    <location>
        <begin position="127"/>
        <end position="148"/>
    </location>
</feature>
<feature type="compositionally biased region" description="Low complexity" evidence="1">
    <location>
        <begin position="13"/>
        <end position="27"/>
    </location>
</feature>
<keyword evidence="4" id="KW-0378">Hydrolase</keyword>
<feature type="transmembrane region" description="Helical" evidence="2">
    <location>
        <begin position="246"/>
        <end position="267"/>
    </location>
</feature>
<accession>A0A239VB38</accession>
<keyword evidence="4" id="KW-0645">Protease</keyword>
<dbReference type="GeneID" id="63458792"/>
<dbReference type="GO" id="GO:0004175">
    <property type="term" value="F:endopeptidase activity"/>
    <property type="evidence" value="ECO:0007669"/>
    <property type="project" value="UniProtKB-ARBA"/>
</dbReference>
<dbReference type="AlphaFoldDB" id="A0A239VB38"/>
<feature type="region of interest" description="Disordered" evidence="1">
    <location>
        <begin position="10"/>
        <end position="31"/>
    </location>
</feature>
<feature type="transmembrane region" description="Helical" evidence="2">
    <location>
        <begin position="160"/>
        <end position="177"/>
    </location>
</feature>
<feature type="transmembrane region" description="Helical" evidence="2">
    <location>
        <begin position="197"/>
        <end position="215"/>
    </location>
</feature>
<gene>
    <name evidence="4" type="ORF">SAMEA4475696_00511</name>
</gene>
<reference evidence="4 5" key="1">
    <citation type="submission" date="2017-06" db="EMBL/GenBank/DDBJ databases">
        <authorList>
            <consortium name="Pathogen Informatics"/>
        </authorList>
    </citation>
    <scope>NUCLEOTIDE SEQUENCE [LARGE SCALE GENOMIC DNA]</scope>
    <source>
        <strain evidence="4 5">NCTC13039</strain>
    </source>
</reference>
<dbReference type="Proteomes" id="UP000242637">
    <property type="component" value="Chromosome 1"/>
</dbReference>
<dbReference type="GO" id="GO:0006508">
    <property type="term" value="P:proteolysis"/>
    <property type="evidence" value="ECO:0007669"/>
    <property type="project" value="UniProtKB-KW"/>
</dbReference>
<dbReference type="InterPro" id="IPR003675">
    <property type="entry name" value="Rce1/LyrA-like_dom"/>
</dbReference>
<name>A0A239VB38_9MICO</name>
<organism evidence="4 5">
    <name type="scientific">Dermatophilus congolensis</name>
    <dbReference type="NCBI Taxonomy" id="1863"/>
    <lineage>
        <taxon>Bacteria</taxon>
        <taxon>Bacillati</taxon>
        <taxon>Actinomycetota</taxon>
        <taxon>Actinomycetes</taxon>
        <taxon>Micrococcales</taxon>
        <taxon>Dermatophilaceae</taxon>
        <taxon>Dermatophilus</taxon>
    </lineage>
</organism>
<evidence type="ECO:0000259" key="3">
    <source>
        <dbReference type="Pfam" id="PF02517"/>
    </source>
</evidence>
<keyword evidence="2" id="KW-0472">Membrane</keyword>
<feature type="domain" description="CAAX prenyl protease 2/Lysostaphin resistance protein A-like" evidence="3">
    <location>
        <begin position="164"/>
        <end position="256"/>
    </location>
</feature>
<evidence type="ECO:0000313" key="4">
    <source>
        <dbReference type="EMBL" id="SNV18664.1"/>
    </source>
</evidence>
<evidence type="ECO:0000313" key="5">
    <source>
        <dbReference type="Proteomes" id="UP000242637"/>
    </source>
</evidence>
<dbReference type="KEGG" id="dco:SAMEA4475696_0511"/>
<sequence length="320" mass="33806">MSLIAKLTSRFTQRAPQSQPPQDASSPGTPYPHILRRATTRWWKAPAAIATTIGGAVLAIAAMRLSLPLLGGGVDSNNPTPSPAASAALNLALASLIPISIGAVALVYRVSGGYLHSITGRVRWKWLATAVAATLPIWLLGNLAQVILSGESSFAFSQGWFFHLAIALLLTPLQAAGEEYIVRGLLLTTIASWFRDVKVGFCVAGAISTIVFTALHTSAHPWIVLNLAGMSLMSLYLVWRTGGLEASIAIHVANNLTLGVIAVFTASVGEGQITETSEISLAASLYSLALVGIGIFVLNRLFSREGLSSTTQNQPEPVER</sequence>
<dbReference type="Pfam" id="PF02517">
    <property type="entry name" value="Rce1-like"/>
    <property type="match status" value="1"/>
</dbReference>
<dbReference type="EMBL" id="LT906453">
    <property type="protein sequence ID" value="SNV18664.1"/>
    <property type="molecule type" value="Genomic_DNA"/>
</dbReference>
<evidence type="ECO:0000256" key="1">
    <source>
        <dbReference type="SAM" id="MobiDB-lite"/>
    </source>
</evidence>
<feature type="transmembrane region" description="Helical" evidence="2">
    <location>
        <begin position="87"/>
        <end position="107"/>
    </location>
</feature>
<dbReference type="STRING" id="1121387.GCA_000429885_01613"/>
<keyword evidence="2" id="KW-0812">Transmembrane</keyword>
<dbReference type="RefSeq" id="WP_157728071.1">
    <property type="nucleotide sequence ID" value="NZ_JAAFNI010000001.1"/>
</dbReference>
<feature type="transmembrane region" description="Helical" evidence="2">
    <location>
        <begin position="221"/>
        <end position="239"/>
    </location>
</feature>
<evidence type="ECO:0000256" key="2">
    <source>
        <dbReference type="SAM" id="Phobius"/>
    </source>
</evidence>
<feature type="transmembrane region" description="Helical" evidence="2">
    <location>
        <begin position="279"/>
        <end position="298"/>
    </location>
</feature>
<proteinExistence type="predicted"/>